<organism evidence="9">
    <name type="scientific">Darwinula stevensoni</name>
    <dbReference type="NCBI Taxonomy" id="69355"/>
    <lineage>
        <taxon>Eukaryota</taxon>
        <taxon>Metazoa</taxon>
        <taxon>Ecdysozoa</taxon>
        <taxon>Arthropoda</taxon>
        <taxon>Crustacea</taxon>
        <taxon>Oligostraca</taxon>
        <taxon>Ostracoda</taxon>
        <taxon>Podocopa</taxon>
        <taxon>Podocopida</taxon>
        <taxon>Darwinulocopina</taxon>
        <taxon>Darwinuloidea</taxon>
        <taxon>Darwinulidae</taxon>
        <taxon>Darwinula</taxon>
    </lineage>
</organism>
<dbReference type="GO" id="GO:0005634">
    <property type="term" value="C:nucleus"/>
    <property type="evidence" value="ECO:0007669"/>
    <property type="project" value="TreeGrafter"/>
</dbReference>
<dbReference type="GO" id="GO:1990966">
    <property type="term" value="P:ATP generation from poly-ADP-D-ribose"/>
    <property type="evidence" value="ECO:0007669"/>
    <property type="project" value="TreeGrafter"/>
</dbReference>
<feature type="domain" description="PARG catalytic Macro" evidence="7">
    <location>
        <begin position="356"/>
        <end position="567"/>
    </location>
</feature>
<dbReference type="GO" id="GO:0006282">
    <property type="term" value="P:regulation of DNA repair"/>
    <property type="evidence" value="ECO:0007669"/>
    <property type="project" value="InterPro"/>
</dbReference>
<evidence type="ECO:0000256" key="4">
    <source>
        <dbReference type="PIRSR" id="PIRSR607724-1"/>
    </source>
</evidence>
<dbReference type="EMBL" id="CAJPEV010000986">
    <property type="protein sequence ID" value="CAG0889946.1"/>
    <property type="molecule type" value="Genomic_DNA"/>
</dbReference>
<comment type="similarity">
    <text evidence="1">Belongs to the poly(ADP-ribose) glycohydrolase family.</text>
</comment>
<proteinExistence type="inferred from homology"/>
<feature type="binding site" evidence="5">
    <location>
        <position position="455"/>
    </location>
    <ligand>
        <name>substrate</name>
    </ligand>
</feature>
<sequence>MNQPEPQKSQKWKQTQLSQYLQPSTSNSAEGVLNGGNPVSLPEEVDGPVKKDSNTEKTWSGIPLVELPAAPPLSLHAPALIPSRNHTIHFQVPWKTGEGIPLPHPKKYEDLWDAVHVRLPCSPKNLYPVQKSGGEREVVGRWELIRRALKPSGREIQDSHDLETAIMEYNSIYANKWDFSTLHHFFNDILEEDESLAFFKEILPKLIDLALDLENIVTRAPLLLKQGENHALSLSQVQVACLLANAFLCTYPRRNALRRDSEYSSYPDINFNRYVSKQLGNASSCSLYVLDTMVLDLFGGRGSERQRKVEKLKCIMSYFQRVTSSSGVISLMFTLVPEGVVTYMRRRVPSKCFPIWLESKTYLRSRIHIDSEGLIEVQGHGLIQIDFANKYGLTIIIQGVLYVGGGVLGGGLVQEEIRFLLSPELILSRLFTEQLDDNEVLVCTGVEQWNYASGYASEFQWVGRCLDETQHDDCGRRMTQVIAMDALHFTHLHTQFKPSLICRELNKAYAGFFNGNHKKEAVAVATGNWGCGAFGGDPKLKFLIQLMAATEASRDLAYFTFHDSQLRDDLFLMHSFLVKHDVTVGDLCRELFEFYKQDLPPDQLYPSLYSHQWHRCHEVEGGMEENQSSCEKL</sequence>
<dbReference type="Pfam" id="PF20811">
    <property type="entry name" value="PARG_cat_N"/>
    <property type="match status" value="1"/>
</dbReference>
<feature type="binding site" evidence="5">
    <location>
        <position position="414"/>
    </location>
    <ligand>
        <name>substrate</name>
    </ligand>
</feature>
<name>A0A7R9A340_9CRUS</name>
<evidence type="ECO:0000256" key="6">
    <source>
        <dbReference type="SAM" id="MobiDB-lite"/>
    </source>
</evidence>
<evidence type="ECO:0000256" key="5">
    <source>
        <dbReference type="PIRSR" id="PIRSR607724-2"/>
    </source>
</evidence>
<reference evidence="9" key="1">
    <citation type="submission" date="2020-11" db="EMBL/GenBank/DDBJ databases">
        <authorList>
            <person name="Tran Van P."/>
        </authorList>
    </citation>
    <scope>NUCLEOTIDE SEQUENCE</scope>
</reference>
<dbReference type="Proteomes" id="UP000677054">
    <property type="component" value="Unassembled WGS sequence"/>
</dbReference>
<gene>
    <name evidence="9" type="ORF">DSTB1V02_LOCUS5775</name>
</gene>
<dbReference type="EMBL" id="LR900503">
    <property type="protein sequence ID" value="CAD7245909.1"/>
    <property type="molecule type" value="Genomic_DNA"/>
</dbReference>
<keyword evidence="10" id="KW-1185">Reference proteome</keyword>
<protein>
    <recommendedName>
        <fullName evidence="2">poly(ADP-ribose) glycohydrolase</fullName>
        <ecNumber evidence="2">3.2.1.143</ecNumber>
    </recommendedName>
</protein>
<dbReference type="PANTHER" id="PTHR12837:SF15">
    <property type="entry name" value="POLY(ADP-RIBOSE) GLYCOHYDROLASE"/>
    <property type="match status" value="1"/>
</dbReference>
<evidence type="ECO:0000256" key="2">
    <source>
        <dbReference type="ARBA" id="ARBA00012255"/>
    </source>
</evidence>
<feature type="binding site" evidence="5">
    <location>
        <position position="389"/>
    </location>
    <ligand>
        <name>substrate</name>
    </ligand>
</feature>
<evidence type="ECO:0000313" key="9">
    <source>
        <dbReference type="EMBL" id="CAD7245909.1"/>
    </source>
</evidence>
<feature type="compositionally biased region" description="Polar residues" evidence="6">
    <location>
        <begin position="1"/>
        <end position="29"/>
    </location>
</feature>
<evidence type="ECO:0000256" key="1">
    <source>
        <dbReference type="ARBA" id="ARBA00009545"/>
    </source>
</evidence>
<evidence type="ECO:0000313" key="10">
    <source>
        <dbReference type="Proteomes" id="UP000677054"/>
    </source>
</evidence>
<dbReference type="InterPro" id="IPR048362">
    <property type="entry name" value="PARG_helical"/>
</dbReference>
<feature type="active site" evidence="4">
    <location>
        <position position="386"/>
    </location>
</feature>
<dbReference type="InterPro" id="IPR007724">
    <property type="entry name" value="Poly_GlycHdrlase"/>
</dbReference>
<dbReference type="EC" id="3.2.1.143" evidence="2"/>
<dbReference type="GO" id="GO:0005975">
    <property type="term" value="P:carbohydrate metabolic process"/>
    <property type="evidence" value="ECO:0007669"/>
    <property type="project" value="InterPro"/>
</dbReference>
<accession>A0A7R9A340</accession>
<evidence type="ECO:0000259" key="8">
    <source>
        <dbReference type="Pfam" id="PF20811"/>
    </source>
</evidence>
<dbReference type="GO" id="GO:0005737">
    <property type="term" value="C:cytoplasm"/>
    <property type="evidence" value="ECO:0007669"/>
    <property type="project" value="TreeGrafter"/>
</dbReference>
<keyword evidence="3" id="KW-0378">Hydrolase</keyword>
<dbReference type="Pfam" id="PF05028">
    <property type="entry name" value="PARG_cat_C"/>
    <property type="match status" value="1"/>
</dbReference>
<dbReference type="PANTHER" id="PTHR12837">
    <property type="entry name" value="POLY ADP-RIBOSE GLYCOHYDROLASE"/>
    <property type="match status" value="1"/>
</dbReference>
<dbReference type="GO" id="GO:0009225">
    <property type="term" value="P:nucleotide-sugar metabolic process"/>
    <property type="evidence" value="ECO:0007669"/>
    <property type="project" value="TreeGrafter"/>
</dbReference>
<dbReference type="GO" id="GO:0004649">
    <property type="term" value="F:poly(ADP-ribose) glycohydrolase activity"/>
    <property type="evidence" value="ECO:0007669"/>
    <property type="project" value="UniProtKB-EC"/>
</dbReference>
<dbReference type="OrthoDB" id="1937899at2759"/>
<evidence type="ECO:0000256" key="3">
    <source>
        <dbReference type="ARBA" id="ARBA00022801"/>
    </source>
</evidence>
<evidence type="ECO:0000259" key="7">
    <source>
        <dbReference type="Pfam" id="PF05028"/>
    </source>
</evidence>
<feature type="region of interest" description="Disordered" evidence="6">
    <location>
        <begin position="1"/>
        <end position="57"/>
    </location>
</feature>
<feature type="domain" description="PARG helical" evidence="8">
    <location>
        <begin position="190"/>
        <end position="345"/>
    </location>
</feature>
<feature type="active site" evidence="4">
    <location>
        <position position="415"/>
    </location>
</feature>
<dbReference type="InterPro" id="IPR046372">
    <property type="entry name" value="PARG_cat_C"/>
</dbReference>
<feature type="active site" evidence="4">
    <location>
        <position position="416"/>
    </location>
</feature>
<dbReference type="AlphaFoldDB" id="A0A7R9A340"/>